<evidence type="ECO:0000256" key="1">
    <source>
        <dbReference type="SAM" id="MobiDB-lite"/>
    </source>
</evidence>
<protein>
    <submittedName>
        <fullName evidence="2">Uncharacterized protein</fullName>
    </submittedName>
</protein>
<feature type="compositionally biased region" description="Low complexity" evidence="1">
    <location>
        <begin position="1"/>
        <end position="19"/>
    </location>
</feature>
<organism evidence="2">
    <name type="scientific">Bracon brevicornis</name>
    <dbReference type="NCBI Taxonomy" id="1563983"/>
    <lineage>
        <taxon>Eukaryota</taxon>
        <taxon>Metazoa</taxon>
        <taxon>Ecdysozoa</taxon>
        <taxon>Arthropoda</taxon>
        <taxon>Hexapoda</taxon>
        <taxon>Insecta</taxon>
        <taxon>Pterygota</taxon>
        <taxon>Neoptera</taxon>
        <taxon>Endopterygota</taxon>
        <taxon>Hymenoptera</taxon>
        <taxon>Apocrita</taxon>
        <taxon>Ichneumonoidea</taxon>
        <taxon>Braconidae</taxon>
        <taxon>Braconinae</taxon>
        <taxon>Bracon</taxon>
    </lineage>
</organism>
<accession>A0A6V7JQD1</accession>
<dbReference type="AlphaFoldDB" id="A0A6V7JQD1"/>
<reference evidence="2" key="1">
    <citation type="submission" date="2020-07" db="EMBL/GenBank/DDBJ databases">
        <authorList>
            <person name="Ferguson B K."/>
        </authorList>
    </citation>
    <scope>NUCLEOTIDE SEQUENCE</scope>
    <source>
        <strain evidence="2">L06</strain>
    </source>
</reference>
<sequence length="85" mass="9186">MPVVTTPPITGTTTSQTTPGMMNYPTGRTDPPCSNSPITSHPYQPLPTVVPPQTSYGTSGPSLREECHPSRVHWDGVPRVQCLQK</sequence>
<feature type="region of interest" description="Disordered" evidence="1">
    <location>
        <begin position="1"/>
        <end position="70"/>
    </location>
</feature>
<name>A0A6V7JQD1_9HYME</name>
<evidence type="ECO:0000313" key="2">
    <source>
        <dbReference type="EMBL" id="CAD1554354.1"/>
    </source>
</evidence>
<dbReference type="EMBL" id="CADCXW020000020">
    <property type="protein sequence ID" value="CAD1554354.1"/>
    <property type="molecule type" value="Genomic_DNA"/>
</dbReference>
<gene>
    <name evidence="2" type="ORF">BBRV_LOCUS59172</name>
</gene>
<proteinExistence type="predicted"/>
<feature type="compositionally biased region" description="Polar residues" evidence="1">
    <location>
        <begin position="32"/>
        <end position="42"/>
    </location>
</feature>
<feature type="compositionally biased region" description="Polar residues" evidence="1">
    <location>
        <begin position="51"/>
        <end position="61"/>
    </location>
</feature>